<dbReference type="EMBL" id="BARW01032245">
    <property type="protein sequence ID" value="GAJ11160.1"/>
    <property type="molecule type" value="Genomic_DNA"/>
</dbReference>
<dbReference type="AlphaFoldDB" id="X1VPW8"/>
<reference evidence="1" key="1">
    <citation type="journal article" date="2014" name="Front. Microbiol.">
        <title>High frequency of phylogenetically diverse reductive dehalogenase-homologous genes in deep subseafloor sedimentary metagenomes.</title>
        <authorList>
            <person name="Kawai M."/>
            <person name="Futagami T."/>
            <person name="Toyoda A."/>
            <person name="Takaki Y."/>
            <person name="Nishi S."/>
            <person name="Hori S."/>
            <person name="Arai W."/>
            <person name="Tsubouchi T."/>
            <person name="Morono Y."/>
            <person name="Uchiyama I."/>
            <person name="Ito T."/>
            <person name="Fujiyama A."/>
            <person name="Inagaki F."/>
            <person name="Takami H."/>
        </authorList>
    </citation>
    <scope>NUCLEOTIDE SEQUENCE</scope>
    <source>
        <strain evidence="1">Expedition CK06-06</strain>
    </source>
</reference>
<evidence type="ECO:0000313" key="1">
    <source>
        <dbReference type="EMBL" id="GAJ11160.1"/>
    </source>
</evidence>
<protein>
    <submittedName>
        <fullName evidence="1">Uncharacterized protein</fullName>
    </submittedName>
</protein>
<gene>
    <name evidence="1" type="ORF">S12H4_51084</name>
</gene>
<comment type="caution">
    <text evidence="1">The sequence shown here is derived from an EMBL/GenBank/DDBJ whole genome shotgun (WGS) entry which is preliminary data.</text>
</comment>
<name>X1VPW8_9ZZZZ</name>
<organism evidence="1">
    <name type="scientific">marine sediment metagenome</name>
    <dbReference type="NCBI Taxonomy" id="412755"/>
    <lineage>
        <taxon>unclassified sequences</taxon>
        <taxon>metagenomes</taxon>
        <taxon>ecological metagenomes</taxon>
    </lineage>
</organism>
<sequence>MATNIYQVLSIFIEDSPAELAGTHKCHNCQGNRKAADADGKKGY</sequence>
<proteinExistence type="predicted"/>
<accession>X1VPW8</accession>